<accession>A0A0C1VVY6</accession>
<dbReference type="PATRIC" id="fig|1229493.5.peg.6081"/>
<sequence>MNDLYAIEFETRKQSPLWWHNKASDLFASAGALHSTMAAEQNVAKDLGFPSGFCMSVACNPVYEMLFGMSFEALLKAICVAKKKPAPASHNLNNLANTAEVKLSESEIEIFKYLTECVVWSGRYPVPKQKEYLEQHWKQGSDLLFDKVSSSSVLQFQVANDVLGWDNLSNIWRKLSKEFFEHYT</sequence>
<evidence type="ECO:0000313" key="2">
    <source>
        <dbReference type="Proteomes" id="UP000031586"/>
    </source>
</evidence>
<dbReference type="AlphaFoldDB" id="A0A0C1VVY6"/>
<reference evidence="1 2" key="1">
    <citation type="submission" date="2014-07" db="EMBL/GenBank/DDBJ databases">
        <title>Unique and conserved regions in Vibrio harveyi and related species in comparison with the shrimp pathogen Vibrio harveyi CAIM 1792.</title>
        <authorList>
            <person name="Espinoza-Valles I."/>
            <person name="Vora G."/>
            <person name="Leekitcharoenphon P."/>
            <person name="Ussery D."/>
            <person name="Hoj L."/>
            <person name="Gomez-Gil B."/>
        </authorList>
    </citation>
    <scope>NUCLEOTIDE SEQUENCE [LARGE SCALE GENOMIC DNA]</scope>
    <source>
        <strain evidence="2">CAIM 1854 / LMG 25443</strain>
    </source>
</reference>
<dbReference type="Proteomes" id="UP000031586">
    <property type="component" value="Unassembled WGS sequence"/>
</dbReference>
<comment type="caution">
    <text evidence="1">The sequence shown here is derived from an EMBL/GenBank/DDBJ whole genome shotgun (WGS) entry which is preliminary data.</text>
</comment>
<gene>
    <name evidence="1" type="ORF">H735_04980</name>
</gene>
<dbReference type="EMBL" id="JPRD01000009">
    <property type="protein sequence ID" value="KIF54163.1"/>
    <property type="molecule type" value="Genomic_DNA"/>
</dbReference>
<proteinExistence type="predicted"/>
<organism evidence="1 2">
    <name type="scientific">Vibrio owensii CAIM 1854 = LMG 25443</name>
    <dbReference type="NCBI Taxonomy" id="1229493"/>
    <lineage>
        <taxon>Bacteria</taxon>
        <taxon>Pseudomonadati</taxon>
        <taxon>Pseudomonadota</taxon>
        <taxon>Gammaproteobacteria</taxon>
        <taxon>Vibrionales</taxon>
        <taxon>Vibrionaceae</taxon>
        <taxon>Vibrio</taxon>
    </lineage>
</organism>
<evidence type="ECO:0008006" key="3">
    <source>
        <dbReference type="Google" id="ProtNLM"/>
    </source>
</evidence>
<evidence type="ECO:0000313" key="1">
    <source>
        <dbReference type="EMBL" id="KIF54163.1"/>
    </source>
</evidence>
<dbReference type="RefSeq" id="WP_020198024.1">
    <property type="nucleotide sequence ID" value="NZ_BAOH01000190.1"/>
</dbReference>
<protein>
    <recommendedName>
        <fullName evidence="3">HEPN domain-containing protein</fullName>
    </recommendedName>
</protein>
<name>A0A0C1VVY6_9VIBR</name>